<dbReference type="InterPro" id="IPR013551">
    <property type="entry name" value="YicC-like_C"/>
</dbReference>
<protein>
    <submittedName>
        <fullName evidence="2">DUF1732 domain-containing protein</fullName>
    </submittedName>
</protein>
<evidence type="ECO:0000313" key="2">
    <source>
        <dbReference type="EMBL" id="HER44314.1"/>
    </source>
</evidence>
<evidence type="ECO:0000259" key="1">
    <source>
        <dbReference type="Pfam" id="PF08340"/>
    </source>
</evidence>
<dbReference type="GO" id="GO:0004521">
    <property type="term" value="F:RNA endonuclease activity"/>
    <property type="evidence" value="ECO:0007669"/>
    <property type="project" value="InterPro"/>
</dbReference>
<dbReference type="EMBL" id="DSEC01000551">
    <property type="protein sequence ID" value="HER44314.1"/>
    <property type="molecule type" value="Genomic_DNA"/>
</dbReference>
<gene>
    <name evidence="2" type="ORF">ENO08_07635</name>
</gene>
<name>A0A7V2F4D6_UNCEI</name>
<reference evidence="2" key="1">
    <citation type="journal article" date="2020" name="mSystems">
        <title>Genome- and Community-Level Interaction Insights into Carbon Utilization and Element Cycling Functions of Hydrothermarchaeota in Hydrothermal Sediment.</title>
        <authorList>
            <person name="Zhou Z."/>
            <person name="Liu Y."/>
            <person name="Xu W."/>
            <person name="Pan J."/>
            <person name="Luo Z.H."/>
            <person name="Li M."/>
        </authorList>
    </citation>
    <scope>NUCLEOTIDE SEQUENCE [LARGE SCALE GENOMIC DNA]</scope>
    <source>
        <strain evidence="2">SpSt-1233</strain>
    </source>
</reference>
<comment type="caution">
    <text evidence="2">The sequence shown here is derived from an EMBL/GenBank/DDBJ whole genome shotgun (WGS) entry which is preliminary data.</text>
</comment>
<dbReference type="Proteomes" id="UP000886069">
    <property type="component" value="Unassembled WGS sequence"/>
</dbReference>
<accession>A0A7V2F4D6</accession>
<organism evidence="2">
    <name type="scientific">Eiseniibacteriota bacterium</name>
    <dbReference type="NCBI Taxonomy" id="2212470"/>
    <lineage>
        <taxon>Bacteria</taxon>
        <taxon>Candidatus Eiseniibacteriota</taxon>
    </lineage>
</organism>
<dbReference type="InterPro" id="IPR005229">
    <property type="entry name" value="YicC/YloC-like"/>
</dbReference>
<dbReference type="AlphaFoldDB" id="A0A7V2F4D6"/>
<dbReference type="PANTHER" id="PTHR30636:SF3">
    <property type="entry name" value="UPF0701 PROTEIN YICC"/>
    <property type="match status" value="1"/>
</dbReference>
<proteinExistence type="predicted"/>
<dbReference type="Pfam" id="PF08340">
    <property type="entry name" value="YicC-like_C"/>
    <property type="match status" value="1"/>
</dbReference>
<feature type="domain" description="Endoribonuclease YicC-like C-terminal" evidence="1">
    <location>
        <begin position="27"/>
        <end position="146"/>
    </location>
</feature>
<dbReference type="PANTHER" id="PTHR30636">
    <property type="entry name" value="UPF0701 PROTEIN YICC"/>
    <property type="match status" value="1"/>
</dbReference>
<sequence length="146" mass="16520">MRTEEGAELERDIRKRTDKIGAAVSRVEKKAQGASKRAFVKAKRRMKQLVSEAALDENRLLTEAALLADRMDFSEELVRLKSHLKQFETIIGKGGEASKQLTFLLQEIHREATTMGNKAAEAPIIRDCISIKESVEKIREQVQNIE</sequence>